<feature type="transmembrane region" description="Helical" evidence="2">
    <location>
        <begin position="134"/>
        <end position="154"/>
    </location>
</feature>
<keyword evidence="2" id="KW-0472">Membrane</keyword>
<keyword evidence="2" id="KW-0812">Transmembrane</keyword>
<feature type="transmembrane region" description="Helical" evidence="2">
    <location>
        <begin position="166"/>
        <end position="186"/>
    </location>
</feature>
<keyword evidence="4" id="KW-1185">Reference proteome</keyword>
<evidence type="ECO:0000256" key="2">
    <source>
        <dbReference type="SAM" id="Phobius"/>
    </source>
</evidence>
<protein>
    <recommendedName>
        <fullName evidence="5">Integral membrane protein</fullName>
    </recommendedName>
</protein>
<accession>A0ABP5ERF2</accession>
<name>A0ABP5ERF2_9ACTN</name>
<feature type="transmembrane region" description="Helical" evidence="2">
    <location>
        <begin position="192"/>
        <end position="213"/>
    </location>
</feature>
<evidence type="ECO:0000313" key="3">
    <source>
        <dbReference type="EMBL" id="GAA2003122.1"/>
    </source>
</evidence>
<evidence type="ECO:0000256" key="1">
    <source>
        <dbReference type="SAM" id="MobiDB-lite"/>
    </source>
</evidence>
<keyword evidence="2" id="KW-1133">Transmembrane helix</keyword>
<feature type="transmembrane region" description="Helical" evidence="2">
    <location>
        <begin position="103"/>
        <end position="122"/>
    </location>
</feature>
<sequence length="221" mass="22199">MPPPNPTPVPPVPPPNPTPTPVPPVPQVPPSGSPPPPAQVPPGAPGHPGDPVPAGRPGHPGHPVPAAQPGPPGYDGQPGQPGSGVHHGQAVRPGAVTVPLGKMLYLCVAALGVINLFLGFVSNDDLITVNLYKAGVAVFALAPTMLFLGGLVAVRGWLPGERSPGALPALITSAIFVTLVLSAFGSTGGGDLQTLFVVFGGLQFVIAWLAYLFDTGVIAGR</sequence>
<proteinExistence type="predicted"/>
<dbReference type="EMBL" id="BAAAQM010000076">
    <property type="protein sequence ID" value="GAA2003122.1"/>
    <property type="molecule type" value="Genomic_DNA"/>
</dbReference>
<gene>
    <name evidence="3" type="ORF">GCM10009838_81490</name>
</gene>
<evidence type="ECO:0008006" key="5">
    <source>
        <dbReference type="Google" id="ProtNLM"/>
    </source>
</evidence>
<evidence type="ECO:0000313" key="4">
    <source>
        <dbReference type="Proteomes" id="UP001499854"/>
    </source>
</evidence>
<reference evidence="4" key="1">
    <citation type="journal article" date="2019" name="Int. J. Syst. Evol. Microbiol.">
        <title>The Global Catalogue of Microorganisms (GCM) 10K type strain sequencing project: providing services to taxonomists for standard genome sequencing and annotation.</title>
        <authorList>
            <consortium name="The Broad Institute Genomics Platform"/>
            <consortium name="The Broad Institute Genome Sequencing Center for Infectious Disease"/>
            <person name="Wu L."/>
            <person name="Ma J."/>
        </authorList>
    </citation>
    <scope>NUCLEOTIDE SEQUENCE [LARGE SCALE GENOMIC DNA]</scope>
    <source>
        <strain evidence="4">JCM 16013</strain>
    </source>
</reference>
<dbReference type="InterPro" id="IPR035166">
    <property type="entry name" value="DUF5336"/>
</dbReference>
<feature type="compositionally biased region" description="Low complexity" evidence="1">
    <location>
        <begin position="74"/>
        <end position="84"/>
    </location>
</feature>
<dbReference type="Proteomes" id="UP001499854">
    <property type="component" value="Unassembled WGS sequence"/>
</dbReference>
<dbReference type="Pfam" id="PF17270">
    <property type="entry name" value="DUF5336"/>
    <property type="match status" value="1"/>
</dbReference>
<feature type="compositionally biased region" description="Pro residues" evidence="1">
    <location>
        <begin position="60"/>
        <end position="72"/>
    </location>
</feature>
<feature type="region of interest" description="Disordered" evidence="1">
    <location>
        <begin position="1"/>
        <end position="90"/>
    </location>
</feature>
<dbReference type="PRINTS" id="PR01217">
    <property type="entry name" value="PRICHEXTENSN"/>
</dbReference>
<feature type="compositionally biased region" description="Pro residues" evidence="1">
    <location>
        <begin position="1"/>
        <end position="51"/>
    </location>
</feature>
<organism evidence="3 4">
    <name type="scientific">Catenulispora subtropica</name>
    <dbReference type="NCBI Taxonomy" id="450798"/>
    <lineage>
        <taxon>Bacteria</taxon>
        <taxon>Bacillati</taxon>
        <taxon>Actinomycetota</taxon>
        <taxon>Actinomycetes</taxon>
        <taxon>Catenulisporales</taxon>
        <taxon>Catenulisporaceae</taxon>
        <taxon>Catenulispora</taxon>
    </lineage>
</organism>
<comment type="caution">
    <text evidence="3">The sequence shown here is derived from an EMBL/GenBank/DDBJ whole genome shotgun (WGS) entry which is preliminary data.</text>
</comment>